<evidence type="ECO:0000256" key="2">
    <source>
        <dbReference type="ARBA" id="ARBA00022552"/>
    </source>
</evidence>
<dbReference type="Pfam" id="PF23016">
    <property type="entry name" value="RsmI_C"/>
    <property type="match status" value="1"/>
</dbReference>
<sequence>MPPGLYVVGTPIGNMGDMTARAREYLARSHRIACEDTRVSGSLLKRLGLSGTLVPYHDHNADAQRPRILEWIRAGEAVALVSDAGMPLISDPGYKLVRDCREAGLYVTTAPGPSAVLTALALSGLPTDRFHFAGFPPTGGGKLARFCEELAGVPGTLVLFEGVSRLDRTFEALAVALGGQRQAALCRELTKLHEEVRRGTLEELAAFYREAGAPRGEAVIVVAPAEKGDGPDADTVDALLGAELAAGRSVRDAAAEVAGKTGQPRRALYQRALELERGDSDGDSDRTDPAR</sequence>
<dbReference type="GO" id="GO:0005737">
    <property type="term" value="C:cytoplasm"/>
    <property type="evidence" value="ECO:0007669"/>
    <property type="project" value="UniProtKB-SubCell"/>
</dbReference>
<dbReference type="InterPro" id="IPR018063">
    <property type="entry name" value="SAM_MeTrfase_RsmI_CS"/>
</dbReference>
<dbReference type="InterPro" id="IPR014777">
    <property type="entry name" value="4pyrrole_Mease_sub1"/>
</dbReference>
<comment type="similarity">
    <text evidence="6">Belongs to the methyltransferase superfamily. RsmI family.</text>
</comment>
<evidence type="ECO:0000256" key="4">
    <source>
        <dbReference type="ARBA" id="ARBA00022679"/>
    </source>
</evidence>
<keyword evidence="5 6" id="KW-0949">S-adenosyl-L-methionine</keyword>
<dbReference type="Proteomes" id="UP000631034">
    <property type="component" value="Unassembled WGS sequence"/>
</dbReference>
<feature type="domain" description="Tetrapyrrole methylase" evidence="7">
    <location>
        <begin position="5"/>
        <end position="205"/>
    </location>
</feature>
<gene>
    <name evidence="6 9" type="primary">rsmI</name>
    <name evidence="9" type="ORF">IHV25_02665</name>
</gene>
<comment type="catalytic activity">
    <reaction evidence="6">
        <text>cytidine(1402) in 16S rRNA + S-adenosyl-L-methionine = 2'-O-methylcytidine(1402) in 16S rRNA + S-adenosyl-L-homocysteine + H(+)</text>
        <dbReference type="Rhea" id="RHEA:42924"/>
        <dbReference type="Rhea" id="RHEA-COMP:10285"/>
        <dbReference type="Rhea" id="RHEA-COMP:10286"/>
        <dbReference type="ChEBI" id="CHEBI:15378"/>
        <dbReference type="ChEBI" id="CHEBI:57856"/>
        <dbReference type="ChEBI" id="CHEBI:59789"/>
        <dbReference type="ChEBI" id="CHEBI:74495"/>
        <dbReference type="ChEBI" id="CHEBI:82748"/>
        <dbReference type="EC" id="2.1.1.198"/>
    </reaction>
</comment>
<dbReference type="InterPro" id="IPR053910">
    <property type="entry name" value="RsmI_HTH"/>
</dbReference>
<dbReference type="HAMAP" id="MF_01877">
    <property type="entry name" value="16SrRNA_methyltr_I"/>
    <property type="match status" value="1"/>
</dbReference>
<evidence type="ECO:0000313" key="10">
    <source>
        <dbReference type="Proteomes" id="UP000631034"/>
    </source>
</evidence>
<dbReference type="AlphaFoldDB" id="A0A8J7CQ77"/>
<keyword evidence="2 6" id="KW-0698">rRNA processing</keyword>
<dbReference type="EC" id="2.1.1.198" evidence="6"/>
<evidence type="ECO:0000259" key="8">
    <source>
        <dbReference type="Pfam" id="PF23016"/>
    </source>
</evidence>
<evidence type="ECO:0000256" key="6">
    <source>
        <dbReference type="HAMAP-Rule" id="MF_01877"/>
    </source>
</evidence>
<dbReference type="CDD" id="cd11648">
    <property type="entry name" value="RsmI"/>
    <property type="match status" value="1"/>
</dbReference>
<name>A0A8J7CQ77_9PROT</name>
<dbReference type="PANTHER" id="PTHR46111">
    <property type="entry name" value="RIBOSOMAL RNA SMALL SUBUNIT METHYLTRANSFERASE I"/>
    <property type="match status" value="1"/>
</dbReference>
<keyword evidence="3 6" id="KW-0489">Methyltransferase</keyword>
<comment type="function">
    <text evidence="6">Catalyzes the 2'-O-methylation of the ribose of cytidine 1402 (C1402) in 16S rRNA.</text>
</comment>
<dbReference type="GO" id="GO:0070677">
    <property type="term" value="F:rRNA (cytosine-2'-O-)-methyltransferase activity"/>
    <property type="evidence" value="ECO:0007669"/>
    <property type="project" value="UniProtKB-UniRule"/>
</dbReference>
<evidence type="ECO:0000259" key="7">
    <source>
        <dbReference type="Pfam" id="PF00590"/>
    </source>
</evidence>
<dbReference type="PIRSF" id="PIRSF005917">
    <property type="entry name" value="MTase_YraL"/>
    <property type="match status" value="1"/>
</dbReference>
<evidence type="ECO:0000313" key="9">
    <source>
        <dbReference type="EMBL" id="MBE1236555.1"/>
    </source>
</evidence>
<dbReference type="InterPro" id="IPR008189">
    <property type="entry name" value="rRNA_ssu_MeTfrase_I"/>
</dbReference>
<comment type="caution">
    <text evidence="9">The sequence shown here is derived from an EMBL/GenBank/DDBJ whole genome shotgun (WGS) entry which is preliminary data.</text>
</comment>
<dbReference type="PANTHER" id="PTHR46111:SF1">
    <property type="entry name" value="RIBOSOMAL RNA SMALL SUBUNIT METHYLTRANSFERASE I"/>
    <property type="match status" value="1"/>
</dbReference>
<feature type="domain" description="RsmI HTH" evidence="8">
    <location>
        <begin position="232"/>
        <end position="275"/>
    </location>
</feature>
<dbReference type="InterPro" id="IPR035996">
    <property type="entry name" value="4pyrrol_Methylase_sf"/>
</dbReference>
<accession>A0A8J7CQ77</accession>
<keyword evidence="4 6" id="KW-0808">Transferase</keyword>
<dbReference type="NCBIfam" id="TIGR00096">
    <property type="entry name" value="16S rRNA (cytidine(1402)-2'-O)-methyltransferase"/>
    <property type="match status" value="1"/>
</dbReference>
<dbReference type="InterPro" id="IPR014776">
    <property type="entry name" value="4pyrrole_Mease_sub2"/>
</dbReference>
<proteinExistence type="inferred from homology"/>
<evidence type="ECO:0000256" key="3">
    <source>
        <dbReference type="ARBA" id="ARBA00022603"/>
    </source>
</evidence>
<keyword evidence="1 6" id="KW-0963">Cytoplasm</keyword>
<comment type="subcellular location">
    <subcellularLocation>
        <location evidence="6">Cytoplasm</location>
    </subcellularLocation>
</comment>
<protein>
    <recommendedName>
        <fullName evidence="6">Ribosomal RNA small subunit methyltransferase I</fullName>
        <ecNumber evidence="6">2.1.1.198</ecNumber>
    </recommendedName>
    <alternativeName>
        <fullName evidence="6">16S rRNA 2'-O-ribose C1402 methyltransferase</fullName>
    </alternativeName>
    <alternativeName>
        <fullName evidence="6">rRNA (cytidine-2'-O-)-methyltransferase RsmI</fullName>
    </alternativeName>
</protein>
<keyword evidence="10" id="KW-1185">Reference proteome</keyword>
<dbReference type="Pfam" id="PF00590">
    <property type="entry name" value="TP_methylase"/>
    <property type="match status" value="1"/>
</dbReference>
<dbReference type="Gene3D" id="3.40.1010.10">
    <property type="entry name" value="Cobalt-precorrin-4 Transmethylase, Domain 1"/>
    <property type="match status" value="1"/>
</dbReference>
<organism evidence="9 10">
    <name type="scientific">Phaeovibrio sulfidiphilus</name>
    <dbReference type="NCBI Taxonomy" id="1220600"/>
    <lineage>
        <taxon>Bacteria</taxon>
        <taxon>Pseudomonadati</taxon>
        <taxon>Pseudomonadota</taxon>
        <taxon>Alphaproteobacteria</taxon>
        <taxon>Rhodospirillales</taxon>
        <taxon>Rhodospirillaceae</taxon>
        <taxon>Phaeovibrio</taxon>
    </lineage>
</organism>
<evidence type="ECO:0000256" key="5">
    <source>
        <dbReference type="ARBA" id="ARBA00022691"/>
    </source>
</evidence>
<dbReference type="SUPFAM" id="SSF53790">
    <property type="entry name" value="Tetrapyrrole methylase"/>
    <property type="match status" value="1"/>
</dbReference>
<dbReference type="Gene3D" id="3.30.950.10">
    <property type="entry name" value="Methyltransferase, Cobalt-precorrin-4 Transmethylase, Domain 2"/>
    <property type="match status" value="1"/>
</dbReference>
<dbReference type="InterPro" id="IPR000878">
    <property type="entry name" value="4pyrrol_Mease"/>
</dbReference>
<dbReference type="PROSITE" id="PS01296">
    <property type="entry name" value="RSMI"/>
    <property type="match status" value="1"/>
</dbReference>
<evidence type="ECO:0000256" key="1">
    <source>
        <dbReference type="ARBA" id="ARBA00022490"/>
    </source>
</evidence>
<reference evidence="9" key="1">
    <citation type="submission" date="2020-10" db="EMBL/GenBank/DDBJ databases">
        <title>Genome sequence of the unusual species of purple photosynthetic bacteria, Phaeovibrio sulfidiphilus DSM 23193, type strain.</title>
        <authorList>
            <person name="Kyndt J.A."/>
            <person name="Meyer T.E."/>
        </authorList>
    </citation>
    <scope>NUCLEOTIDE SEQUENCE</scope>
    <source>
        <strain evidence="9">DSM 23193</strain>
    </source>
</reference>
<dbReference type="EMBL" id="JACZHT010000001">
    <property type="protein sequence ID" value="MBE1236555.1"/>
    <property type="molecule type" value="Genomic_DNA"/>
</dbReference>